<name>A0A1B6ID52_9HEMI</name>
<protein>
    <submittedName>
        <fullName evidence="1">Uncharacterized protein</fullName>
    </submittedName>
</protein>
<gene>
    <name evidence="1" type="ORF">g.14860</name>
</gene>
<feature type="non-terminal residue" evidence="1">
    <location>
        <position position="1"/>
    </location>
</feature>
<dbReference type="AlphaFoldDB" id="A0A1B6ID52"/>
<proteinExistence type="predicted"/>
<dbReference type="EMBL" id="GECU01022838">
    <property type="protein sequence ID" value="JAS84868.1"/>
    <property type="molecule type" value="Transcribed_RNA"/>
</dbReference>
<sequence length="272" mass="30969">EKQLLVLNAGVVKQQLKTSSKTDTVTQTEKCEFFTQDKPQNLTAILLEISQIKSRQNIMETTLKDLSVNPQCHCSSSQQKLVVYEQSTQTENIPLQNTTRCYLSTTNTHVNIRRPKDVKTNWGKHRDQISVSLHSAKFKAFQNKNYPLPKEQPQAENKKEKKGLCNQKSNAVDLTKTYTNEELRLSLESNNLPKSTEINKASTLEAPALAPPLSMRRPPITATRLEPSETFLEFYEKNIEHVKANYHRNQLAPIKMNISPFLEPGSNVRPPI</sequence>
<reference evidence="1" key="1">
    <citation type="submission" date="2015-11" db="EMBL/GenBank/DDBJ databases">
        <title>De novo transcriptome assembly of four potential Pierce s Disease insect vectors from Arizona vineyards.</title>
        <authorList>
            <person name="Tassone E.E."/>
        </authorList>
    </citation>
    <scope>NUCLEOTIDE SEQUENCE</scope>
</reference>
<evidence type="ECO:0000313" key="1">
    <source>
        <dbReference type="EMBL" id="JAS84868.1"/>
    </source>
</evidence>
<organism evidence="1">
    <name type="scientific">Homalodisca liturata</name>
    <dbReference type="NCBI Taxonomy" id="320908"/>
    <lineage>
        <taxon>Eukaryota</taxon>
        <taxon>Metazoa</taxon>
        <taxon>Ecdysozoa</taxon>
        <taxon>Arthropoda</taxon>
        <taxon>Hexapoda</taxon>
        <taxon>Insecta</taxon>
        <taxon>Pterygota</taxon>
        <taxon>Neoptera</taxon>
        <taxon>Paraneoptera</taxon>
        <taxon>Hemiptera</taxon>
        <taxon>Auchenorrhyncha</taxon>
        <taxon>Membracoidea</taxon>
        <taxon>Cicadellidae</taxon>
        <taxon>Cicadellinae</taxon>
        <taxon>Proconiini</taxon>
        <taxon>Homalodisca</taxon>
    </lineage>
</organism>
<accession>A0A1B6ID52</accession>